<dbReference type="GO" id="GO:0005730">
    <property type="term" value="C:nucleolus"/>
    <property type="evidence" value="ECO:0000318"/>
    <property type="project" value="GO_Central"/>
</dbReference>
<dbReference type="FunFam" id="3.30.360.20:FF:000001">
    <property type="entry name" value="RNA terminal phosphate cyclase-like 1"/>
    <property type="match status" value="1"/>
</dbReference>
<evidence type="ECO:0000256" key="3">
    <source>
        <dbReference type="ARBA" id="ARBA00022517"/>
    </source>
</evidence>
<dbReference type="SUPFAM" id="SSF55205">
    <property type="entry name" value="EPT/RTPC-like"/>
    <property type="match status" value="1"/>
</dbReference>
<dbReference type="CDD" id="cd00875">
    <property type="entry name" value="RNA_Cyclase_Class_I"/>
    <property type="match status" value="1"/>
</dbReference>
<dbReference type="RefSeq" id="XP_030852210.1">
    <property type="nucleotide sequence ID" value="XM_030996350.1"/>
</dbReference>
<dbReference type="InterPro" id="IPR013792">
    <property type="entry name" value="RNA3'P_cycl/enolpyr_Trfase_a/b"/>
</dbReference>
<evidence type="ECO:0000256" key="4">
    <source>
        <dbReference type="ARBA" id="ARBA00023242"/>
    </source>
</evidence>
<evidence type="ECO:0000313" key="7">
    <source>
        <dbReference type="EnsemblMetazoa" id="XP_030852210"/>
    </source>
</evidence>
<dbReference type="AlphaFoldDB" id="A0A7M7PNT0"/>
<evidence type="ECO:0008006" key="9">
    <source>
        <dbReference type="Google" id="ProtNLM"/>
    </source>
</evidence>
<protein>
    <recommendedName>
        <fullName evidence="9">RNA 3'-terminal phosphate cyclase-like protein</fullName>
    </recommendedName>
</protein>
<dbReference type="InterPro" id="IPR023797">
    <property type="entry name" value="RNA3'_phos_cyclase_dom"/>
</dbReference>
<dbReference type="InterPro" id="IPR036553">
    <property type="entry name" value="RPTC_insert"/>
</dbReference>
<comment type="subcellular location">
    <subcellularLocation>
        <location evidence="1">Nucleus</location>
        <location evidence="1">Nucleolus</location>
    </subcellularLocation>
</comment>
<dbReference type="PANTHER" id="PTHR11096:SF1">
    <property type="entry name" value="RNA 3'-TERMINAL PHOSPHATE CYCLASE-LIKE PROTEIN"/>
    <property type="match status" value="1"/>
</dbReference>
<dbReference type="EnsemblMetazoa" id="XM_030996350">
    <property type="protein sequence ID" value="XP_030852210"/>
    <property type="gene ID" value="LOC592597"/>
</dbReference>
<dbReference type="Pfam" id="PF05189">
    <property type="entry name" value="RTC_insert"/>
    <property type="match status" value="1"/>
</dbReference>
<dbReference type="Proteomes" id="UP000007110">
    <property type="component" value="Unassembled WGS sequence"/>
</dbReference>
<evidence type="ECO:0000259" key="6">
    <source>
        <dbReference type="Pfam" id="PF05189"/>
    </source>
</evidence>
<evidence type="ECO:0000259" key="5">
    <source>
        <dbReference type="Pfam" id="PF01137"/>
    </source>
</evidence>
<sequence>MTTESGILKYEGCNFFRQRMVLATLSGKAICISKIRHKDDDPGLKDFEASFIRLLDKITNGSYIEVNQTGTQVRYQPGLLMGGTFDHDCHVQRAIGYYMEALVCLAPFGKKPVKAVLRGVTNDQLDPSVDVIKAVTFAVLKKFGIDEGLELKVNRRGAPPNGGGEILFRCPIIRNLRPLQLTKPGKIKRIRGVAYAMRVSPATPNRIVDSARSILNQFLPDIYIYTDHMKGPQSGKSPGFGLSLVAETTEGNFISAETASNKAGEEASIPEDLGKQTALLLMEEIYRGGCVDSRHQSLALLLMTLGQGDVSKIVTGPLSPYTIQFLRHLKDFFRVMFKMEVLPSEVDEDGSKRSGGDKVLLTCISSGFTNLSKTVM</sequence>
<dbReference type="PROSITE" id="PS01287">
    <property type="entry name" value="RTC"/>
    <property type="match status" value="1"/>
</dbReference>
<reference evidence="7" key="2">
    <citation type="submission" date="2021-01" db="UniProtKB">
        <authorList>
            <consortium name="EnsemblMetazoa"/>
        </authorList>
    </citation>
    <scope>IDENTIFICATION</scope>
</reference>
<dbReference type="GeneID" id="592597"/>
<feature type="domain" description="RNA 3'-terminal phosphate cyclase" evidence="5">
    <location>
        <begin position="9"/>
        <end position="339"/>
    </location>
</feature>
<evidence type="ECO:0000256" key="2">
    <source>
        <dbReference type="ARBA" id="ARBA00007089"/>
    </source>
</evidence>
<dbReference type="PIRSF" id="PIRSF005378">
    <property type="entry name" value="RNA3'_term_phos_cycl_euk"/>
    <property type="match status" value="1"/>
</dbReference>
<name>A0A7M7PNT0_STRPU</name>
<feature type="domain" description="RNA 3'-terminal phosphate cyclase insert" evidence="6">
    <location>
        <begin position="182"/>
        <end position="285"/>
    </location>
</feature>
<comment type="similarity">
    <text evidence="2">Belongs to the RNA 3'-terminal cyclase family. Type 2 subfamily.</text>
</comment>
<keyword evidence="8" id="KW-1185">Reference proteome</keyword>
<dbReference type="PANTHER" id="PTHR11096">
    <property type="entry name" value="RNA 3' TERMINAL PHOSPHATE CYCLASE"/>
    <property type="match status" value="1"/>
</dbReference>
<reference evidence="8" key="1">
    <citation type="submission" date="2015-02" db="EMBL/GenBank/DDBJ databases">
        <title>Genome sequencing for Strongylocentrotus purpuratus.</title>
        <authorList>
            <person name="Murali S."/>
            <person name="Liu Y."/>
            <person name="Vee V."/>
            <person name="English A."/>
            <person name="Wang M."/>
            <person name="Skinner E."/>
            <person name="Han Y."/>
            <person name="Muzny D.M."/>
            <person name="Worley K.C."/>
            <person name="Gibbs R.A."/>
        </authorList>
    </citation>
    <scope>NUCLEOTIDE SEQUENCE</scope>
</reference>
<evidence type="ECO:0000313" key="8">
    <source>
        <dbReference type="Proteomes" id="UP000007110"/>
    </source>
</evidence>
<dbReference type="OMA" id="YTDQNKG"/>
<dbReference type="NCBIfam" id="TIGR03400">
    <property type="entry name" value="18S_RNA_Rcl1p"/>
    <property type="match status" value="1"/>
</dbReference>
<organism evidence="7 8">
    <name type="scientific">Strongylocentrotus purpuratus</name>
    <name type="common">Purple sea urchin</name>
    <dbReference type="NCBI Taxonomy" id="7668"/>
    <lineage>
        <taxon>Eukaryota</taxon>
        <taxon>Metazoa</taxon>
        <taxon>Echinodermata</taxon>
        <taxon>Eleutherozoa</taxon>
        <taxon>Echinozoa</taxon>
        <taxon>Echinoidea</taxon>
        <taxon>Euechinoidea</taxon>
        <taxon>Echinacea</taxon>
        <taxon>Camarodonta</taxon>
        <taxon>Echinidea</taxon>
        <taxon>Strongylocentrotidae</taxon>
        <taxon>Strongylocentrotus</taxon>
    </lineage>
</organism>
<dbReference type="Gene3D" id="3.65.10.20">
    <property type="entry name" value="RNA 3'-terminal phosphate cyclase domain"/>
    <property type="match status" value="1"/>
</dbReference>
<dbReference type="InterPro" id="IPR016443">
    <property type="entry name" value="RNA3'_term_phos_cyc_type_2"/>
</dbReference>
<keyword evidence="3" id="KW-0690">Ribosome biogenesis</keyword>
<dbReference type="OrthoDB" id="1911237at2759"/>
<dbReference type="GO" id="GO:0000479">
    <property type="term" value="P:endonucleolytic cleavage of tricistronic rRNA transcript (SSU-rRNA, 5.8S rRNA, LSU-rRNA)"/>
    <property type="evidence" value="ECO:0000318"/>
    <property type="project" value="GO_Central"/>
</dbReference>
<proteinExistence type="inferred from homology"/>
<dbReference type="InterPro" id="IPR020719">
    <property type="entry name" value="RNA3'_term_phos_cycl-like_CS"/>
</dbReference>
<dbReference type="InterPro" id="IPR000228">
    <property type="entry name" value="RNA3'_term_phos_cyc"/>
</dbReference>
<dbReference type="Pfam" id="PF01137">
    <property type="entry name" value="RTC"/>
    <property type="match status" value="1"/>
</dbReference>
<evidence type="ECO:0000256" key="1">
    <source>
        <dbReference type="ARBA" id="ARBA00004604"/>
    </source>
</evidence>
<dbReference type="KEGG" id="spu:592597"/>
<dbReference type="InterPro" id="IPR037136">
    <property type="entry name" value="RNA3'_phos_cyclase_dom_sf"/>
</dbReference>
<dbReference type="GO" id="GO:0004521">
    <property type="term" value="F:RNA endonuclease activity"/>
    <property type="evidence" value="ECO:0000318"/>
    <property type="project" value="GO_Central"/>
</dbReference>
<dbReference type="InterPro" id="IPR013791">
    <property type="entry name" value="RNA3'-term_phos_cycl_insert"/>
</dbReference>
<dbReference type="Gene3D" id="3.30.360.20">
    <property type="entry name" value="RNA 3'-terminal phosphate cyclase, insert domain"/>
    <property type="match status" value="1"/>
</dbReference>
<dbReference type="InParanoid" id="A0A7M7PNT0"/>
<accession>A0A7M7PNT0</accession>
<dbReference type="CTD" id="10171"/>
<keyword evidence="4" id="KW-0539">Nucleus</keyword>